<reference evidence="4" key="1">
    <citation type="submission" date="2022-11" db="EMBL/GenBank/DDBJ databases">
        <title>Lacrimispora xylanolytica sy1, complete genome.</title>
        <authorList>
            <person name="Choi S."/>
        </authorList>
    </citation>
    <scope>NUCLEOTIDE SEQUENCE</scope>
    <source>
        <strain evidence="4">Sy1</strain>
    </source>
</reference>
<evidence type="ECO:0000259" key="2">
    <source>
        <dbReference type="Pfam" id="PF01266"/>
    </source>
</evidence>
<dbReference type="Proteomes" id="UP001163115">
    <property type="component" value="Chromosome"/>
</dbReference>
<accession>A0ABY7ACS3</accession>
<dbReference type="InterPro" id="IPR036188">
    <property type="entry name" value="FAD/NAD-bd_sf"/>
</dbReference>
<evidence type="ECO:0000256" key="1">
    <source>
        <dbReference type="SAM" id="MobiDB-lite"/>
    </source>
</evidence>
<dbReference type="InterPro" id="IPR006076">
    <property type="entry name" value="FAD-dep_OxRdtase"/>
</dbReference>
<dbReference type="SUPFAM" id="SSF51905">
    <property type="entry name" value="FAD/NAD(P)-binding domain"/>
    <property type="match status" value="1"/>
</dbReference>
<evidence type="ECO:0000313" key="5">
    <source>
        <dbReference type="Proteomes" id="UP001163115"/>
    </source>
</evidence>
<gene>
    <name evidence="4" type="ORF">OW255_01130</name>
</gene>
<protein>
    <submittedName>
        <fullName evidence="4">NAD(P)/FAD-dependent oxidoreductase</fullName>
    </submittedName>
</protein>
<evidence type="ECO:0000259" key="3">
    <source>
        <dbReference type="Pfam" id="PF04324"/>
    </source>
</evidence>
<dbReference type="Gene3D" id="1.10.10.1100">
    <property type="entry name" value="BFD-like [2Fe-2S]-binding domain"/>
    <property type="match status" value="1"/>
</dbReference>
<dbReference type="PANTHER" id="PTHR42720">
    <property type="entry name" value="GLYCEROL-3-PHOSPHATE DEHYDROGENASE"/>
    <property type="match status" value="1"/>
</dbReference>
<sequence>MKEMHYDAAIIGGGVIGSAIARELARYDMKICVADREEDVCSGTSKANSAIVHAGFDAYPGSLKAKFNLEGNRMMEELSKELDFSFIKNGSLVLCFSEEDRKGLQELYEKGVKNGVEGLSILSGDEVRKMEPNVTEQVVGALYAPTGGIVCPFGLTIALAENACDNGVEFLLNTEVTGIEKTSEGYDLTTNEGIIHATYVINAAGVYADEFHNMVSEEKLTIIPRKGDYLLLDKEAGTHVSHTIFQLPGKMGKGVLVTPTVHGNLLAGPTASDVESKEDVSTTAGELSDILTKAAFGVKNIPFRQVITSFSGLRAHEAGNDFVIGEVKDAHGFFDAAGIESPGLTSAPAIGVYVAKLVAEKAGAKKKADFNPVRKGIIDTRKLTLEERSKLIKEDPRYGTIICRCEGVSEGEIVDSITRTLGAVSLDGIKRRVRAGMGRCQAGFCGPKTMEILARETGRDIEDICKNRPGSNMLEREEGGAANERA</sequence>
<organism evidence="4 5">
    <name type="scientific">Lacrimispora xylanolytica</name>
    <dbReference type="NCBI Taxonomy" id="29375"/>
    <lineage>
        <taxon>Bacteria</taxon>
        <taxon>Bacillati</taxon>
        <taxon>Bacillota</taxon>
        <taxon>Clostridia</taxon>
        <taxon>Lachnospirales</taxon>
        <taxon>Lachnospiraceae</taxon>
        <taxon>Lacrimispora</taxon>
    </lineage>
</organism>
<name>A0ABY7ACS3_9FIRM</name>
<feature type="region of interest" description="Disordered" evidence="1">
    <location>
        <begin position="466"/>
        <end position="486"/>
    </location>
</feature>
<keyword evidence="5" id="KW-1185">Reference proteome</keyword>
<dbReference type="Gene3D" id="3.50.50.60">
    <property type="entry name" value="FAD/NAD(P)-binding domain"/>
    <property type="match status" value="1"/>
</dbReference>
<dbReference type="RefSeq" id="WP_268115363.1">
    <property type="nucleotide sequence ID" value="NZ_CP113524.1"/>
</dbReference>
<dbReference type="Pfam" id="PF04324">
    <property type="entry name" value="Fer2_BFD"/>
    <property type="match status" value="1"/>
</dbReference>
<dbReference type="InterPro" id="IPR052745">
    <property type="entry name" value="G3P_Oxidase/Oxidoreductase"/>
</dbReference>
<dbReference type="EMBL" id="CP113524">
    <property type="protein sequence ID" value="WAJ24160.1"/>
    <property type="molecule type" value="Genomic_DNA"/>
</dbReference>
<dbReference type="Pfam" id="PF01266">
    <property type="entry name" value="DAO"/>
    <property type="match status" value="1"/>
</dbReference>
<proteinExistence type="predicted"/>
<feature type="compositionally biased region" description="Basic and acidic residues" evidence="1">
    <location>
        <begin position="474"/>
        <end position="486"/>
    </location>
</feature>
<dbReference type="Gene3D" id="3.30.9.10">
    <property type="entry name" value="D-Amino Acid Oxidase, subunit A, domain 2"/>
    <property type="match status" value="1"/>
</dbReference>
<feature type="domain" description="FAD dependent oxidoreductase" evidence="2">
    <location>
        <begin position="7"/>
        <end position="357"/>
    </location>
</feature>
<dbReference type="PANTHER" id="PTHR42720:SF1">
    <property type="entry name" value="GLYCEROL 3-PHOSPHATE OXIDASE"/>
    <property type="match status" value="1"/>
</dbReference>
<dbReference type="InterPro" id="IPR041854">
    <property type="entry name" value="BFD-like_2Fe2S-bd_dom_sf"/>
</dbReference>
<feature type="domain" description="BFD-like [2Fe-2S]-binding" evidence="3">
    <location>
        <begin position="401"/>
        <end position="455"/>
    </location>
</feature>
<dbReference type="InterPro" id="IPR007419">
    <property type="entry name" value="BFD-like_2Fe2S-bd_dom"/>
</dbReference>
<evidence type="ECO:0000313" key="4">
    <source>
        <dbReference type="EMBL" id="WAJ24160.1"/>
    </source>
</evidence>
<dbReference type="CDD" id="cd19946">
    <property type="entry name" value="GlpA-like_Fer2_BFD-like"/>
    <property type="match status" value="1"/>
</dbReference>